<protein>
    <recommendedName>
        <fullName evidence="17">RING-type domain-containing protein</fullName>
    </recommendedName>
</protein>
<dbReference type="CDD" id="cd16461">
    <property type="entry name" value="RING-H2_EL5-like"/>
    <property type="match status" value="1"/>
</dbReference>
<feature type="transmembrane region" description="Helical" evidence="16">
    <location>
        <begin position="274"/>
        <end position="295"/>
    </location>
</feature>
<keyword evidence="12 16" id="KW-0472">Membrane</keyword>
<dbReference type="GO" id="GO:0008308">
    <property type="term" value="F:voltage-gated monoatomic anion channel activity"/>
    <property type="evidence" value="ECO:0007669"/>
    <property type="project" value="InterPro"/>
</dbReference>
<dbReference type="GO" id="GO:0046930">
    <property type="term" value="C:pore complex"/>
    <property type="evidence" value="ECO:0007669"/>
    <property type="project" value="UniProtKB-KW"/>
</dbReference>
<dbReference type="SMART" id="SM00184">
    <property type="entry name" value="RING"/>
    <property type="match status" value="1"/>
</dbReference>
<dbReference type="AlphaFoldDB" id="A0A8K0H6X5"/>
<comment type="similarity">
    <text evidence="3">Belongs to the plastid outer envelope porin OEP21 (TC 1.B.29) family.</text>
</comment>
<comment type="subcellular location">
    <subcellularLocation>
        <location evidence="1">Plastid</location>
        <location evidence="1">Chloroplast outer membrane</location>
        <topology evidence="1">Multi-pass membrane protein</topology>
    </subcellularLocation>
    <subcellularLocation>
        <location evidence="2">Plastid</location>
        <location evidence="2">Etioplast membrane</location>
        <topology evidence="2">Multi-pass membrane protein</topology>
    </subcellularLocation>
</comment>
<evidence type="ECO:0000256" key="8">
    <source>
        <dbReference type="ARBA" id="ARBA00022692"/>
    </source>
</evidence>
<reference evidence="18" key="1">
    <citation type="submission" date="2020-03" db="EMBL/GenBank/DDBJ databases">
        <title>A high-quality chromosome-level genome assembly of a woody plant with both climbing and erect habits, Rhamnella rubrinervis.</title>
        <authorList>
            <person name="Lu Z."/>
            <person name="Yang Y."/>
            <person name="Zhu X."/>
            <person name="Sun Y."/>
        </authorList>
    </citation>
    <scope>NUCLEOTIDE SEQUENCE</scope>
    <source>
        <strain evidence="18">BYM</strain>
        <tissue evidence="18">Leaf</tissue>
    </source>
</reference>
<organism evidence="18 19">
    <name type="scientific">Rhamnella rubrinervis</name>
    <dbReference type="NCBI Taxonomy" id="2594499"/>
    <lineage>
        <taxon>Eukaryota</taxon>
        <taxon>Viridiplantae</taxon>
        <taxon>Streptophyta</taxon>
        <taxon>Embryophyta</taxon>
        <taxon>Tracheophyta</taxon>
        <taxon>Spermatophyta</taxon>
        <taxon>Magnoliopsida</taxon>
        <taxon>eudicotyledons</taxon>
        <taxon>Gunneridae</taxon>
        <taxon>Pentapetalae</taxon>
        <taxon>rosids</taxon>
        <taxon>fabids</taxon>
        <taxon>Rosales</taxon>
        <taxon>Rhamnaceae</taxon>
        <taxon>rhamnoid group</taxon>
        <taxon>Rhamneae</taxon>
        <taxon>Rhamnella</taxon>
    </lineage>
</organism>
<keyword evidence="14" id="KW-0863">Zinc-finger</keyword>
<keyword evidence="11" id="KW-0626">Porin</keyword>
<dbReference type="EMBL" id="VOIH02000005">
    <property type="protein sequence ID" value="KAF3446922.1"/>
    <property type="molecule type" value="Genomic_DNA"/>
</dbReference>
<evidence type="ECO:0000256" key="13">
    <source>
        <dbReference type="ARBA" id="ARBA00024941"/>
    </source>
</evidence>
<dbReference type="PROSITE" id="PS50089">
    <property type="entry name" value="ZF_RING_2"/>
    <property type="match status" value="1"/>
</dbReference>
<evidence type="ECO:0000256" key="16">
    <source>
        <dbReference type="SAM" id="Phobius"/>
    </source>
</evidence>
<comment type="caution">
    <text evidence="18">The sequence shown here is derived from an EMBL/GenBank/DDBJ whole genome shotgun (WGS) entry which is preliminary data.</text>
</comment>
<evidence type="ECO:0000256" key="11">
    <source>
        <dbReference type="ARBA" id="ARBA00023114"/>
    </source>
</evidence>
<evidence type="ECO:0000256" key="1">
    <source>
        <dbReference type="ARBA" id="ARBA00004396"/>
    </source>
</evidence>
<keyword evidence="8 16" id="KW-0812">Transmembrane</keyword>
<keyword evidence="14" id="KW-0862">Zinc</keyword>
<accession>A0A8K0H6X5</accession>
<dbReference type="PANTHER" id="PTHR35993:SF1">
    <property type="entry name" value="OUTER ENVELOPE PORE PROTEIN 21B, CHLOROPLASTIC"/>
    <property type="match status" value="1"/>
</dbReference>
<keyword evidence="19" id="KW-1185">Reference proteome</keyword>
<evidence type="ECO:0000313" key="19">
    <source>
        <dbReference type="Proteomes" id="UP000796880"/>
    </source>
</evidence>
<evidence type="ECO:0000256" key="9">
    <source>
        <dbReference type="ARBA" id="ARBA00022805"/>
    </source>
</evidence>
<dbReference type="InterPro" id="IPR013083">
    <property type="entry name" value="Znf_RING/FYVE/PHD"/>
</dbReference>
<feature type="region of interest" description="Disordered" evidence="15">
    <location>
        <begin position="409"/>
        <end position="430"/>
    </location>
</feature>
<comment type="function">
    <text evidence="13">Voltage-dependent rectifying anion channel that facilitates the translocation between chloroplast and cytoplasm of phosphorylated carbohydrates such as triosephosphate, 3-phosphoglycerate and inorganic phosphate (Pi) depending of ATP to triosephosphate ratio in the plastidial intermembrane space; in high triosephosphate/ATP conditions (e.g. photosynthesis), export of triosphosphate from chloroplast (outward rectifying channels), but in high ATP/triosephosphate conditions (e.g. dark phase), import of phosphosolutes (inward rectifying channels).</text>
</comment>
<dbReference type="GO" id="GO:0008270">
    <property type="term" value="F:zinc ion binding"/>
    <property type="evidence" value="ECO:0007669"/>
    <property type="project" value="UniProtKB-KW"/>
</dbReference>
<keyword evidence="14" id="KW-0479">Metal-binding</keyword>
<dbReference type="InterPro" id="IPR034575">
    <property type="entry name" value="OEP21"/>
</dbReference>
<feature type="compositionally biased region" description="Basic and acidic residues" evidence="15">
    <location>
        <begin position="414"/>
        <end position="430"/>
    </location>
</feature>
<dbReference type="SUPFAM" id="SSF57850">
    <property type="entry name" value="RING/U-box"/>
    <property type="match status" value="1"/>
</dbReference>
<proteinExistence type="inferred from homology"/>
<evidence type="ECO:0000259" key="17">
    <source>
        <dbReference type="PROSITE" id="PS50089"/>
    </source>
</evidence>
<feature type="domain" description="RING-type" evidence="17">
    <location>
        <begin position="350"/>
        <end position="392"/>
    </location>
</feature>
<dbReference type="Pfam" id="PF13639">
    <property type="entry name" value="zf-RING_2"/>
    <property type="match status" value="1"/>
</dbReference>
<dbReference type="InterPro" id="IPR001841">
    <property type="entry name" value="Znf_RING"/>
</dbReference>
<keyword evidence="7" id="KW-0934">Plastid</keyword>
<evidence type="ECO:0000313" key="18">
    <source>
        <dbReference type="EMBL" id="KAF3446922.1"/>
    </source>
</evidence>
<keyword evidence="6" id="KW-0150">Chloroplast</keyword>
<keyword evidence="10" id="KW-0406">Ion transport</keyword>
<dbReference type="Gene3D" id="3.30.40.10">
    <property type="entry name" value="Zinc/RING finger domain, C3HC4 (zinc finger)"/>
    <property type="match status" value="1"/>
</dbReference>
<dbReference type="Proteomes" id="UP000796880">
    <property type="component" value="Unassembled WGS sequence"/>
</dbReference>
<sequence length="430" mass="47598">METSLRYRSDSKALRIHAKEKIPIPIDPNTFLQVHGELDTRVGAPSYCSAVLRHFLPDLSASLGIGLQYDKHEKLRFSIRGKKSFPVTTDGRLNFNIKGHTNTDKELRERRSTGAAEFSWSILNFQRDQDVRLKVGYEVLKQVPYLQIRENNWTFNADGNELVVGVIGWAVASEVVVTKCKLRFTSMVDVWAMVPLGNETSAHDGKLDPSRPQSRTLAYNLNATHTPQTHQHQKVSFFPLNHMTRPFRLLGGVNSSSTADSESSPGSATVDSDFVVILAALLCALICVLGLVAVARCAWLRRLSTVASSSTNTSSRPSLPPPNKGVKKKILRSLPKMTFTAESASKFTDCAICLAEFAVGDEIRELPQCGHGFHVACIDTWLGSHSSCPSCRQVLVVTRCQRCGGFPASSNSENEARLKQREDDINRFLP</sequence>
<evidence type="ECO:0000256" key="4">
    <source>
        <dbReference type="ARBA" id="ARBA00022448"/>
    </source>
</evidence>
<evidence type="ECO:0000256" key="5">
    <source>
        <dbReference type="ARBA" id="ARBA00022452"/>
    </source>
</evidence>
<evidence type="ECO:0000256" key="7">
    <source>
        <dbReference type="ARBA" id="ARBA00022640"/>
    </source>
</evidence>
<gene>
    <name evidence="18" type="ORF">FNV43_RR12102</name>
</gene>
<keyword evidence="4" id="KW-0813">Transport</keyword>
<dbReference type="GO" id="GO:0034426">
    <property type="term" value="C:etioplast membrane"/>
    <property type="evidence" value="ECO:0007669"/>
    <property type="project" value="UniProtKB-SubCell"/>
</dbReference>
<keyword evidence="9" id="KW-1002">Plastid outer membrane</keyword>
<dbReference type="OrthoDB" id="503907at2759"/>
<evidence type="ECO:0000256" key="3">
    <source>
        <dbReference type="ARBA" id="ARBA00009945"/>
    </source>
</evidence>
<keyword evidence="5" id="KW-1134">Transmembrane beta strand</keyword>
<dbReference type="GO" id="GO:0044070">
    <property type="term" value="P:regulation of monoatomic anion transport"/>
    <property type="evidence" value="ECO:0007669"/>
    <property type="project" value="InterPro"/>
</dbReference>
<evidence type="ECO:0000256" key="6">
    <source>
        <dbReference type="ARBA" id="ARBA00022528"/>
    </source>
</evidence>
<evidence type="ECO:0000256" key="12">
    <source>
        <dbReference type="ARBA" id="ARBA00023136"/>
    </source>
</evidence>
<evidence type="ECO:0000256" key="14">
    <source>
        <dbReference type="PROSITE-ProRule" id="PRU00175"/>
    </source>
</evidence>
<dbReference type="GO" id="GO:0009707">
    <property type="term" value="C:chloroplast outer membrane"/>
    <property type="evidence" value="ECO:0007669"/>
    <property type="project" value="UniProtKB-SubCell"/>
</dbReference>
<dbReference type="PANTHER" id="PTHR35993">
    <property type="entry name" value="OUTER ENVELOPE PORE PROTEIN 21B, CHLOROPLASTIC"/>
    <property type="match status" value="1"/>
</dbReference>
<evidence type="ECO:0000256" key="10">
    <source>
        <dbReference type="ARBA" id="ARBA00023065"/>
    </source>
</evidence>
<dbReference type="GO" id="GO:0015288">
    <property type="term" value="F:porin activity"/>
    <property type="evidence" value="ECO:0007669"/>
    <property type="project" value="UniProtKB-KW"/>
</dbReference>
<evidence type="ECO:0000256" key="15">
    <source>
        <dbReference type="SAM" id="MobiDB-lite"/>
    </source>
</evidence>
<keyword evidence="16" id="KW-1133">Transmembrane helix</keyword>
<evidence type="ECO:0000256" key="2">
    <source>
        <dbReference type="ARBA" id="ARBA00004441"/>
    </source>
</evidence>
<name>A0A8K0H6X5_9ROSA</name>